<comment type="caution">
    <text evidence="2">The sequence shown here is derived from an EMBL/GenBank/DDBJ whole genome shotgun (WGS) entry which is preliminary data.</text>
</comment>
<dbReference type="EMBL" id="VKLW01000004">
    <property type="protein sequence ID" value="TYK34981.1"/>
    <property type="molecule type" value="Genomic_DNA"/>
</dbReference>
<dbReference type="AlphaFoldDB" id="A0A5D3FNN7"/>
<evidence type="ECO:0000313" key="2">
    <source>
        <dbReference type="EMBL" id="TYK34981.1"/>
    </source>
</evidence>
<gene>
    <name evidence="2" type="ORF">FNJ60_02705</name>
</gene>
<name>A0A5D3FNN7_9BACE</name>
<feature type="region of interest" description="Disordered" evidence="1">
    <location>
        <begin position="176"/>
        <end position="199"/>
    </location>
</feature>
<evidence type="ECO:0000256" key="1">
    <source>
        <dbReference type="SAM" id="MobiDB-lite"/>
    </source>
</evidence>
<dbReference type="RefSeq" id="WP_148730220.1">
    <property type="nucleotide sequence ID" value="NZ_DAIMPP010000134.1"/>
</dbReference>
<dbReference type="Proteomes" id="UP000324383">
    <property type="component" value="Unassembled WGS sequence"/>
</dbReference>
<organism evidence="2 3">
    <name type="scientific">Bacteroides pyogenes</name>
    <dbReference type="NCBI Taxonomy" id="310300"/>
    <lineage>
        <taxon>Bacteria</taxon>
        <taxon>Pseudomonadati</taxon>
        <taxon>Bacteroidota</taxon>
        <taxon>Bacteroidia</taxon>
        <taxon>Bacteroidales</taxon>
        <taxon>Bacteroidaceae</taxon>
        <taxon>Bacteroides</taxon>
    </lineage>
</organism>
<keyword evidence="3" id="KW-1185">Reference proteome</keyword>
<evidence type="ECO:0000313" key="3">
    <source>
        <dbReference type="Proteomes" id="UP000324383"/>
    </source>
</evidence>
<feature type="region of interest" description="Disordered" evidence="1">
    <location>
        <begin position="1"/>
        <end position="27"/>
    </location>
</feature>
<reference evidence="2 3" key="1">
    <citation type="submission" date="2019-07" db="EMBL/GenBank/DDBJ databases">
        <title>Draft Genome Sequences of Bacteroides pyogenes Strains Isolated from the Uterus Holstein Dairy Cows with Metritis.</title>
        <authorList>
            <person name="Cunha F."/>
            <person name="Galvao K.N."/>
            <person name="Jeon S.J."/>
            <person name="Jeong K.C."/>
        </authorList>
    </citation>
    <scope>NUCLEOTIDE SEQUENCE [LARGE SCALE GENOMIC DNA]</scope>
    <source>
        <strain evidence="2 3">KG-31</strain>
    </source>
</reference>
<sequence>MKERERISSGIHTSRSGKAHDGSAAALRPLRRRVQEAMAEVAADSAAHRRGGSPFTGLALMPVISQKGSAYGRQECRSVTASRPAPMRRSVSVAATVSGSGTLNNRGNNGYYWSGTENNSSNAWNANFNSNNANANNSNNKNNGFAVRLFSSETAGFCLLRAFFLPPLTGTPHALAAAPHPCPPHSVKKKKRHNADDRA</sequence>
<protein>
    <submittedName>
        <fullName evidence="2">Uncharacterized protein</fullName>
    </submittedName>
</protein>
<proteinExistence type="predicted"/>
<accession>A0A5D3FNN7</accession>